<feature type="domain" description="Beta-ketoacyl synthase-like N-terminal" evidence="2">
    <location>
        <begin position="56"/>
        <end position="190"/>
    </location>
</feature>
<comment type="caution">
    <text evidence="4">The sequence shown here is derived from an EMBL/GenBank/DDBJ whole genome shotgun (WGS) entry which is preliminary data.</text>
</comment>
<dbReference type="InterPro" id="IPR014030">
    <property type="entry name" value="Ketoacyl_synth_N"/>
</dbReference>
<protein>
    <submittedName>
        <fullName evidence="3">3-oxoacyl-ACP synthase</fullName>
    </submittedName>
</protein>
<evidence type="ECO:0000313" key="3">
    <source>
        <dbReference type="EMBL" id="GGU67308.1"/>
    </source>
</evidence>
<accession>A0A1E7N1H5</accession>
<dbReference type="GO" id="GO:0004315">
    <property type="term" value="F:3-oxoacyl-[acyl-carrier-protein] synthase activity"/>
    <property type="evidence" value="ECO:0007669"/>
    <property type="project" value="TreeGrafter"/>
</dbReference>
<dbReference type="GeneID" id="97484955"/>
<dbReference type="PANTHER" id="PTHR11712">
    <property type="entry name" value="POLYKETIDE SYNTHASE-RELATED"/>
    <property type="match status" value="1"/>
</dbReference>
<dbReference type="Proteomes" id="UP000037395">
    <property type="component" value="Unassembled WGS sequence"/>
</dbReference>
<dbReference type="InterPro" id="IPR016039">
    <property type="entry name" value="Thiolase-like"/>
</dbReference>
<dbReference type="KEGG" id="kau:B6264_10670"/>
<keyword evidence="1" id="KW-0808">Transferase</keyword>
<dbReference type="EMBL" id="JPRF03000044">
    <property type="protein sequence ID" value="OEV34534.1"/>
    <property type="molecule type" value="Genomic_DNA"/>
</dbReference>
<dbReference type="GO" id="GO:0006633">
    <property type="term" value="P:fatty acid biosynthetic process"/>
    <property type="evidence" value="ECO:0007669"/>
    <property type="project" value="TreeGrafter"/>
</dbReference>
<evidence type="ECO:0000259" key="2">
    <source>
        <dbReference type="Pfam" id="PF00109"/>
    </source>
</evidence>
<evidence type="ECO:0000256" key="1">
    <source>
        <dbReference type="ARBA" id="ARBA00022679"/>
    </source>
</evidence>
<dbReference type="InterPro" id="IPR000794">
    <property type="entry name" value="Beta-ketoacyl_synthase"/>
</dbReference>
<dbReference type="PANTHER" id="PTHR11712:SF336">
    <property type="entry name" value="3-OXOACYL-[ACYL-CARRIER-PROTEIN] SYNTHASE, MITOCHONDRIAL"/>
    <property type="match status" value="1"/>
</dbReference>
<reference evidence="5" key="4">
    <citation type="submission" date="2016-08" db="EMBL/GenBank/DDBJ databases">
        <title>Sequencing, assembly and comparative genomics of S. aureofaciens ATCC 10762.</title>
        <authorList>
            <person name="Gradnigo J.S."/>
            <person name="Johnson N."/>
            <person name="Somerville G.A."/>
        </authorList>
    </citation>
    <scope>NUCLEOTIDE SEQUENCE [LARGE SCALE GENOMIC DNA]</scope>
    <source>
        <strain evidence="5">ATCC 10762 / DSM 40127 / CCM 3239 / JCM 4008 / LMG 5968 / NBRC 12843 / NCIMB 8234 / A-377</strain>
    </source>
</reference>
<dbReference type="EMBL" id="BMUB01000003">
    <property type="protein sequence ID" value="GGU67308.1"/>
    <property type="molecule type" value="Genomic_DNA"/>
</dbReference>
<reference evidence="4 5" key="2">
    <citation type="submission" date="2014-07" db="EMBL/GenBank/DDBJ databases">
        <authorList>
            <person name="Zhang J.E."/>
            <person name="Yang H."/>
            <person name="Guo J."/>
            <person name="Deng Z."/>
            <person name="Luo H."/>
            <person name="Luo M."/>
            <person name="Zhao B."/>
        </authorList>
    </citation>
    <scope>NUCLEOTIDE SEQUENCE [LARGE SCALE GENOMIC DNA]</scope>
    <source>
        <strain evidence="4">ATCC 10762</strain>
        <strain evidence="5">ATCC 10762 / DSM 40127 / CCM 3239 / JCM 4008 / LMG 5968 / NBRC 12843 / NCIMB 8234 / A-377</strain>
    </source>
</reference>
<dbReference type="GO" id="GO:0005829">
    <property type="term" value="C:cytosol"/>
    <property type="evidence" value="ECO:0007669"/>
    <property type="project" value="TreeGrafter"/>
</dbReference>
<gene>
    <name evidence="3" type="primary">fabF</name>
    <name evidence="3" type="ORF">GCM10010502_18030</name>
    <name evidence="4" type="ORF">HS99_0035150</name>
</gene>
<evidence type="ECO:0000313" key="5">
    <source>
        <dbReference type="Proteomes" id="UP000037395"/>
    </source>
</evidence>
<organism evidence="4 5">
    <name type="scientific">Kitasatospora aureofaciens</name>
    <name type="common">Streptomyces aureofaciens</name>
    <dbReference type="NCBI Taxonomy" id="1894"/>
    <lineage>
        <taxon>Bacteria</taxon>
        <taxon>Bacillati</taxon>
        <taxon>Actinomycetota</taxon>
        <taxon>Actinomycetes</taxon>
        <taxon>Kitasatosporales</taxon>
        <taxon>Streptomycetaceae</taxon>
        <taxon>Kitasatospora</taxon>
    </lineage>
</organism>
<dbReference type="Pfam" id="PF00109">
    <property type="entry name" value="ketoacyl-synt"/>
    <property type="match status" value="1"/>
</dbReference>
<keyword evidence="5" id="KW-1185">Reference proteome</keyword>
<accession>A0A8H9LKM0</accession>
<dbReference type="Proteomes" id="UP000610124">
    <property type="component" value="Unassembled WGS sequence"/>
</dbReference>
<evidence type="ECO:0000313" key="4">
    <source>
        <dbReference type="EMBL" id="OEV34534.1"/>
    </source>
</evidence>
<dbReference type="OrthoDB" id="7061549at2"/>
<sequence length="342" mass="35007">MSPSTIHRDAPLITAWSAVSPFGLGREAFAAGVGRGEPAHEVPDFDTRKVLGKAGTRTFDRATGLAVTAVRELLDEAEAAQSPIATGGGTALVLGTTLGSAHSSAGFSRASFEGDKPYDVPAQLMPNVLMNGPAAATAIRFDLKGPNTTLAGGAAGGLLALGYARRLLAADRAERAVVGAVEEQSTTREWLAGLAEQPLGEGSVVLLMETARTLPPGRRVLAELLALDVRLDIDDDPARALADVVREALDQAGATPDEVWAAAVTGQPARDQLAALVGAEAVDRVPALFGDTGSAGTVFSLTTVLSLAEHDPTATGRVAVIASLDHQGLAACAVLRLTGGDR</sequence>
<dbReference type="AlphaFoldDB" id="A0A1E7N1H5"/>
<dbReference type="SUPFAM" id="SSF53901">
    <property type="entry name" value="Thiolase-like"/>
    <property type="match status" value="1"/>
</dbReference>
<reference evidence="4" key="3">
    <citation type="submission" date="2016-08" db="EMBL/GenBank/DDBJ databases">
        <title>Sequencing, Assembly and Comparative Genomics of S. aureofaciens ATCC 10762.</title>
        <authorList>
            <person name="Gradnigo J.S."/>
            <person name="Johnson N."/>
            <person name="Somerville G.A."/>
        </authorList>
    </citation>
    <scope>NUCLEOTIDE SEQUENCE [LARGE SCALE GENOMIC DNA]</scope>
    <source>
        <strain evidence="4">ATCC 10762</strain>
    </source>
</reference>
<dbReference type="RefSeq" id="WP_030556679.1">
    <property type="nucleotide sequence ID" value="NZ_BMUB01000003.1"/>
</dbReference>
<reference evidence="3" key="5">
    <citation type="submission" date="2020-09" db="EMBL/GenBank/DDBJ databases">
        <authorList>
            <person name="Sun Q."/>
            <person name="Ohkuma M."/>
        </authorList>
    </citation>
    <scope>NUCLEOTIDE SEQUENCE</scope>
    <source>
        <strain evidence="3">JCM 4434</strain>
    </source>
</reference>
<reference evidence="3" key="1">
    <citation type="journal article" date="2014" name="Int. J. Syst. Evol. Microbiol.">
        <title>Complete genome sequence of Corynebacterium casei LMG S-19264T (=DSM 44701T), isolated from a smear-ripened cheese.</title>
        <authorList>
            <consortium name="US DOE Joint Genome Institute (JGI-PGF)"/>
            <person name="Walter F."/>
            <person name="Albersmeier A."/>
            <person name="Kalinowski J."/>
            <person name="Ruckert C."/>
        </authorList>
    </citation>
    <scope>NUCLEOTIDE SEQUENCE</scope>
    <source>
        <strain evidence="3">JCM 4434</strain>
    </source>
</reference>
<name>A0A1E7N1H5_KITAU</name>
<dbReference type="Gene3D" id="3.40.47.10">
    <property type="match status" value="1"/>
</dbReference>
<proteinExistence type="predicted"/>